<name>A0A090RM34_9GAMM</name>
<reference evidence="2 3" key="1">
    <citation type="journal article" date="2014" name="Genome Announc.">
        <title>Draft Genome Sequences of Two Vibrionaceae Species, Vibrio ponticus C121 and Photobacterium aphoticum C119, Isolated as Coral Reef Microbiota.</title>
        <authorList>
            <person name="Al-saari N."/>
            <person name="Meirelles P.M."/>
            <person name="Mino S."/>
            <person name="Suda W."/>
            <person name="Oshima K."/>
            <person name="Hattori M."/>
            <person name="Ohkuma M."/>
            <person name="Thompson F.L."/>
            <person name="Gomez-Gil B."/>
            <person name="Sawabe T."/>
            <person name="Sawabe T."/>
        </authorList>
    </citation>
    <scope>NUCLEOTIDE SEQUENCE [LARGE SCALE GENOMIC DNA]</scope>
    <source>
        <strain evidence="2 3">JCM 19237</strain>
    </source>
</reference>
<dbReference type="eggNOG" id="ENOG502Z7RH">
    <property type="taxonomic scope" value="Bacteria"/>
</dbReference>
<evidence type="ECO:0000313" key="3">
    <source>
        <dbReference type="Proteomes" id="UP000029227"/>
    </source>
</evidence>
<dbReference type="InterPro" id="IPR048990">
    <property type="entry name" value="StcE_b-sandwich"/>
</dbReference>
<sequence>MHQSVMSLPSQLPKVAGQRDDLNITIEKPAQFDHKVAGNGPLGSIADAQGQAAFAQLLAEHDTIQVETADGSWAQNFILPEGEAFHGKRVTFTSYAGYNSFITYSTGTDTLSAGNEFTYKTRRVSGSPNRTLISKTWRTAIKRTPRFCQQKRYSQA</sequence>
<proteinExistence type="predicted"/>
<dbReference type="Proteomes" id="UP000029227">
    <property type="component" value="Unassembled WGS sequence"/>
</dbReference>
<dbReference type="AlphaFoldDB" id="A0A090RM34"/>
<feature type="domain" description="Metalloprotease StcE beta-sandwich" evidence="1">
    <location>
        <begin position="61"/>
        <end position="121"/>
    </location>
</feature>
<accession>A0A090RM34</accession>
<evidence type="ECO:0000259" key="1">
    <source>
        <dbReference type="Pfam" id="PF20944"/>
    </source>
</evidence>
<dbReference type="Pfam" id="PF20944">
    <property type="entry name" value="StcE_b-sandwich"/>
    <property type="match status" value="1"/>
</dbReference>
<gene>
    <name evidence="2" type="ORF">JCM19237_780</name>
</gene>
<comment type="caution">
    <text evidence="2">The sequence shown here is derived from an EMBL/GenBank/DDBJ whole genome shotgun (WGS) entry which is preliminary data.</text>
</comment>
<evidence type="ECO:0000313" key="2">
    <source>
        <dbReference type="EMBL" id="GAL08527.1"/>
    </source>
</evidence>
<dbReference type="STRING" id="754436.JCM19237_780"/>
<dbReference type="EMBL" id="BBMN01000027">
    <property type="protein sequence ID" value="GAL08527.1"/>
    <property type="molecule type" value="Genomic_DNA"/>
</dbReference>
<organism evidence="2 3">
    <name type="scientific">Photobacterium aphoticum</name>
    <dbReference type="NCBI Taxonomy" id="754436"/>
    <lineage>
        <taxon>Bacteria</taxon>
        <taxon>Pseudomonadati</taxon>
        <taxon>Pseudomonadota</taxon>
        <taxon>Gammaproteobacteria</taxon>
        <taxon>Vibrionales</taxon>
        <taxon>Vibrionaceae</taxon>
        <taxon>Photobacterium</taxon>
    </lineage>
</organism>
<protein>
    <recommendedName>
        <fullName evidence="1">Metalloprotease StcE beta-sandwich domain-containing protein</fullName>
    </recommendedName>
</protein>
<dbReference type="Gene3D" id="2.60.120.1230">
    <property type="match status" value="1"/>
</dbReference>